<accession>A0A2W1KRI7</accession>
<comment type="caution">
    <text evidence="1">The sequence shown here is derived from an EMBL/GenBank/DDBJ whole genome shotgun (WGS) entry which is preliminary data.</text>
</comment>
<reference evidence="1 2" key="1">
    <citation type="submission" date="2018-06" db="EMBL/GenBank/DDBJ databases">
        <title>Draft sequence of Acidithiobacillus ferrooxidans CCM 4253.</title>
        <authorList>
            <person name="Moya-Beltran A."/>
            <person name="Castro M."/>
            <person name="Covarrubias P.C."/>
            <person name="Issotta F."/>
            <person name="Janiczek O."/>
            <person name="Mandl M."/>
            <person name="Kucera J."/>
            <person name="Quatrini R."/>
        </authorList>
    </citation>
    <scope>NUCLEOTIDE SEQUENCE [LARGE SCALE GENOMIC DNA]</scope>
    <source>
        <strain evidence="1 2">CCM 4253</strain>
    </source>
</reference>
<dbReference type="Proteomes" id="UP000248886">
    <property type="component" value="Unassembled WGS sequence"/>
</dbReference>
<sequence length="255" mass="28421">MGAITEDTLPAKRAIRYMVVEMADAIIDPRQDQTPYIQSLVRRGVRYATAHRITKDAFAIAMEKWQQRDAAIKSTMVVSPATAMISTVSGGVDKGKKSGGYSIVHPDQDGNWSDYVGALPGTLPKPIKLWAPEYNRKEKKKISLKTVRPDLFGREFDKSLNGLAAITPGNALGRFNPNPIISKYPGVWDGIGYYDVSPDLLAECLPYLAEEGLLEFHNVPLSAVLELEEMRQMYIEKGLIQPYDRNIRPGRKKPS</sequence>
<name>A0A2W1KRI7_ACIFR</name>
<gene>
    <name evidence="1" type="ORF">DN052_01705</name>
</gene>
<dbReference type="EMBL" id="QKQP01000001">
    <property type="protein sequence ID" value="PZD81817.1"/>
    <property type="molecule type" value="Genomic_DNA"/>
</dbReference>
<evidence type="ECO:0000313" key="1">
    <source>
        <dbReference type="EMBL" id="PZD81817.1"/>
    </source>
</evidence>
<proteinExistence type="predicted"/>
<evidence type="ECO:0000313" key="2">
    <source>
        <dbReference type="Proteomes" id="UP000248886"/>
    </source>
</evidence>
<protein>
    <submittedName>
        <fullName evidence="1">Uncharacterized protein</fullName>
    </submittedName>
</protein>
<dbReference type="AlphaFoldDB" id="A0A2W1KRI7"/>
<organism evidence="1 2">
    <name type="scientific">Acidithiobacillus ferrooxidans</name>
    <name type="common">Thiobacillus ferrooxidans</name>
    <dbReference type="NCBI Taxonomy" id="920"/>
    <lineage>
        <taxon>Bacteria</taxon>
        <taxon>Pseudomonadati</taxon>
        <taxon>Pseudomonadota</taxon>
        <taxon>Acidithiobacillia</taxon>
        <taxon>Acidithiobacillales</taxon>
        <taxon>Acidithiobacillaceae</taxon>
        <taxon>Acidithiobacillus</taxon>
    </lineage>
</organism>